<evidence type="ECO:0000256" key="2">
    <source>
        <dbReference type="ARBA" id="ARBA00022475"/>
    </source>
</evidence>
<dbReference type="PROSITE" id="PS51257">
    <property type="entry name" value="PROKAR_LIPOPROTEIN"/>
    <property type="match status" value="1"/>
</dbReference>
<evidence type="ECO:0000259" key="8">
    <source>
        <dbReference type="Pfam" id="PF12704"/>
    </source>
</evidence>
<feature type="transmembrane region" description="Helical" evidence="6">
    <location>
        <begin position="417"/>
        <end position="441"/>
    </location>
</feature>
<comment type="subcellular location">
    <subcellularLocation>
        <location evidence="1">Cell membrane</location>
        <topology evidence="1">Multi-pass membrane protein</topology>
    </subcellularLocation>
</comment>
<evidence type="ECO:0000256" key="4">
    <source>
        <dbReference type="ARBA" id="ARBA00022989"/>
    </source>
</evidence>
<evidence type="ECO:0000313" key="9">
    <source>
        <dbReference type="EMBL" id="QHT71921.1"/>
    </source>
</evidence>
<proteinExistence type="predicted"/>
<dbReference type="GO" id="GO:0022857">
    <property type="term" value="F:transmembrane transporter activity"/>
    <property type="evidence" value="ECO:0007669"/>
    <property type="project" value="TreeGrafter"/>
</dbReference>
<dbReference type="InterPro" id="IPR003838">
    <property type="entry name" value="ABC3_permease_C"/>
</dbReference>
<feature type="transmembrane region" description="Helical" evidence="6">
    <location>
        <begin position="664"/>
        <end position="688"/>
    </location>
</feature>
<keyword evidence="4 6" id="KW-1133">Transmembrane helix</keyword>
<name>A0A6C0GUL9_9BACT</name>
<reference evidence="9 10" key="1">
    <citation type="submission" date="2020-01" db="EMBL/GenBank/DDBJ databases">
        <authorList>
            <person name="Kim M.K."/>
        </authorList>
    </citation>
    <scope>NUCLEOTIDE SEQUENCE [LARGE SCALE GENOMIC DNA]</scope>
    <source>
        <strain evidence="9 10">172606-1</strain>
    </source>
</reference>
<feature type="transmembrane region" description="Helical" evidence="6">
    <location>
        <begin position="279"/>
        <end position="301"/>
    </location>
</feature>
<accession>A0A6C0GUL9</accession>
<evidence type="ECO:0000256" key="3">
    <source>
        <dbReference type="ARBA" id="ARBA00022692"/>
    </source>
</evidence>
<dbReference type="KEGG" id="rhoz:GXP67_07170"/>
<keyword evidence="5 6" id="KW-0472">Membrane</keyword>
<protein>
    <submittedName>
        <fullName evidence="9">FtsX-like permease family protein</fullName>
    </submittedName>
</protein>
<evidence type="ECO:0000313" key="10">
    <source>
        <dbReference type="Proteomes" id="UP000480178"/>
    </source>
</evidence>
<keyword evidence="10" id="KW-1185">Reference proteome</keyword>
<feature type="transmembrane region" description="Helical" evidence="6">
    <location>
        <begin position="750"/>
        <end position="773"/>
    </location>
</feature>
<evidence type="ECO:0000256" key="1">
    <source>
        <dbReference type="ARBA" id="ARBA00004651"/>
    </source>
</evidence>
<dbReference type="Proteomes" id="UP000480178">
    <property type="component" value="Chromosome"/>
</dbReference>
<keyword evidence="3 6" id="KW-0812">Transmembrane</keyword>
<feature type="domain" description="ABC3 transporter permease C-terminal" evidence="7">
    <location>
        <begin position="285"/>
        <end position="394"/>
    </location>
</feature>
<evidence type="ECO:0000259" key="7">
    <source>
        <dbReference type="Pfam" id="PF02687"/>
    </source>
</evidence>
<feature type="transmembrane region" description="Helical" evidence="6">
    <location>
        <begin position="716"/>
        <end position="738"/>
    </location>
</feature>
<dbReference type="GO" id="GO:0005886">
    <property type="term" value="C:plasma membrane"/>
    <property type="evidence" value="ECO:0007669"/>
    <property type="project" value="UniProtKB-SubCell"/>
</dbReference>
<evidence type="ECO:0000256" key="5">
    <source>
        <dbReference type="ARBA" id="ARBA00023136"/>
    </source>
</evidence>
<dbReference type="EMBL" id="CP048222">
    <property type="protein sequence ID" value="QHT71921.1"/>
    <property type="molecule type" value="Genomic_DNA"/>
</dbReference>
<sequence length="787" mass="87656">MIRNYFTIAFWAMLRHKAFSFLNIMGLAIGMACSILILLWVTDELSYDRFHAKASQLYRITVDAGDVKAAVTMVPMAAVIQAQIPEVKSAVRLSKYYTHLLEVSERKFEEQRLLYADSNFLSVFTFPLVEGDAKTALSRPDGILLTQKMAEKYFGTEPALGKMIRKDNEEQVRVMGVLADIPANSHLQFDFLMPMSYLARSDERLKNNQWGSFNHYTYLELHENVSTDAASLQKLNTGITNIHKANAKIKAEYYLQPITNIHLHSNFLADLPGHGNIQYVQILTVVAIFILLVASINFMNLATARSARRAKEVGLRKVVGAKREHLIMQFMGESLMIAGISLVLAMVFVALLLPTFNDLSGKQLSLHFLDWQLWLGVGAIALITGLVSGSYPALFLSAFQPVKVLKGTLAGTHASTFLRNGLVVAQFVVSIVLLVGTAVVYNQLQFIQHRNMGYDKENLLYMQMRGNLYNQYQALRTELTQNPLTINFTATQDLPADLHTGTTDIQWEGKDPNLQVIFPSMAVDENFIEVMGMKILAGRSFFKDSKADKDNFIVNEKALQVMGMNLATAVGKPFSFGGTKGTIIGVVKDFNFKPIQQAIEPLVLQLNNWGGYIVIRTKPGQTEATIQALEKISSQLNPGYPFSYNFLDQDLANLYQAETRMGHLFTVFAALAIIISCLGLYGLSAFVAERRTKEISVRKVLGASAPQLVSLLSTDFLKLVLIAFVIATPLAWVAMHQWLEGFAYHIDLSWWMFALAGIAALSIALLTVSYQAIKSALANPVKSLRNE</sequence>
<dbReference type="PANTHER" id="PTHR30572">
    <property type="entry name" value="MEMBRANE COMPONENT OF TRANSPORTER-RELATED"/>
    <property type="match status" value="1"/>
</dbReference>
<dbReference type="PANTHER" id="PTHR30572:SF18">
    <property type="entry name" value="ABC-TYPE MACROLIDE FAMILY EXPORT SYSTEM PERMEASE COMPONENT 2"/>
    <property type="match status" value="1"/>
</dbReference>
<dbReference type="InterPro" id="IPR050250">
    <property type="entry name" value="Macrolide_Exporter_MacB"/>
</dbReference>
<feature type="domain" description="ABC3 transporter permease C-terminal" evidence="7">
    <location>
        <begin position="667"/>
        <end position="776"/>
    </location>
</feature>
<dbReference type="AlphaFoldDB" id="A0A6C0GUL9"/>
<keyword evidence="2" id="KW-1003">Cell membrane</keyword>
<feature type="transmembrane region" description="Helical" evidence="6">
    <location>
        <begin position="335"/>
        <end position="353"/>
    </location>
</feature>
<organism evidence="9 10">
    <name type="scientific">Rhodocytophaga rosea</name>
    <dbReference type="NCBI Taxonomy" id="2704465"/>
    <lineage>
        <taxon>Bacteria</taxon>
        <taxon>Pseudomonadati</taxon>
        <taxon>Bacteroidota</taxon>
        <taxon>Cytophagia</taxon>
        <taxon>Cytophagales</taxon>
        <taxon>Rhodocytophagaceae</taxon>
        <taxon>Rhodocytophaga</taxon>
    </lineage>
</organism>
<dbReference type="Pfam" id="PF02687">
    <property type="entry name" value="FtsX"/>
    <property type="match status" value="2"/>
</dbReference>
<feature type="transmembrane region" description="Helical" evidence="6">
    <location>
        <begin position="373"/>
        <end position="396"/>
    </location>
</feature>
<dbReference type="Pfam" id="PF12704">
    <property type="entry name" value="MacB_PCD"/>
    <property type="match status" value="2"/>
</dbReference>
<evidence type="ECO:0000256" key="6">
    <source>
        <dbReference type="SAM" id="Phobius"/>
    </source>
</evidence>
<gene>
    <name evidence="9" type="ORF">GXP67_07170</name>
</gene>
<feature type="transmembrane region" description="Helical" evidence="6">
    <location>
        <begin position="21"/>
        <end position="41"/>
    </location>
</feature>
<feature type="domain" description="MacB-like periplasmic core" evidence="8">
    <location>
        <begin position="428"/>
        <end position="630"/>
    </location>
</feature>
<feature type="domain" description="MacB-like periplasmic core" evidence="8">
    <location>
        <begin position="20"/>
        <end position="231"/>
    </location>
</feature>
<dbReference type="InterPro" id="IPR025857">
    <property type="entry name" value="MacB_PCD"/>
</dbReference>